<dbReference type="EMBL" id="BRXW01000676">
    <property type="protein sequence ID" value="GMH73541.1"/>
    <property type="molecule type" value="Genomic_DNA"/>
</dbReference>
<sequence>MTTLQPLSVIYCSKCGVPPEYCPYGPDYQTHCMPALVREHPELAAKLYGDVLEKEESNEEQPKGEEEGGDEEPKVDASKLEPWTMEQRLAAFYAKYEPTKVSSVPTLLTKYEGKEEALFTALTKKYGDEPIDPYLKAKYGITDGDSDDENEDSKPPAAAMGSLKLAQGLATQKVFEGKARGASVKATQKVETRIVLSKSKLQKKKWQTVVIGMETVEGLKLKDAAQAFRKRFAGSSSVKDGIGGAKEVIIQGDHVEEGARFIMDKFKVKRENVFMDIDGDFVNP</sequence>
<gene>
    <name evidence="3" type="ORF">TrLO_g10612</name>
</gene>
<dbReference type="InterPro" id="IPR001950">
    <property type="entry name" value="SUI1"/>
</dbReference>
<name>A0A9W7AM29_9STRA</name>
<dbReference type="Pfam" id="PF01253">
    <property type="entry name" value="SUI1"/>
    <property type="match status" value="1"/>
</dbReference>
<dbReference type="GO" id="GO:0002188">
    <property type="term" value="P:translation reinitiation"/>
    <property type="evidence" value="ECO:0007669"/>
    <property type="project" value="TreeGrafter"/>
</dbReference>
<dbReference type="AlphaFoldDB" id="A0A9W7AM29"/>
<dbReference type="PANTHER" id="PTHR12789">
    <property type="entry name" value="DENSITY-REGULATED PROTEIN HOMOLOG"/>
    <property type="match status" value="1"/>
</dbReference>
<evidence type="ECO:0000259" key="2">
    <source>
        <dbReference type="PROSITE" id="PS50296"/>
    </source>
</evidence>
<dbReference type="PROSITE" id="PS50296">
    <property type="entry name" value="SUI1"/>
    <property type="match status" value="1"/>
</dbReference>
<dbReference type="OrthoDB" id="277199at2759"/>
<dbReference type="PANTHER" id="PTHR12789:SF0">
    <property type="entry name" value="DENSITY-REGULATED PROTEIN"/>
    <property type="match status" value="1"/>
</dbReference>
<dbReference type="InterPro" id="IPR048517">
    <property type="entry name" value="DENR_N"/>
</dbReference>
<dbReference type="SUPFAM" id="SSF55159">
    <property type="entry name" value="eIF1-like"/>
    <property type="match status" value="1"/>
</dbReference>
<feature type="region of interest" description="Disordered" evidence="1">
    <location>
        <begin position="53"/>
        <end position="81"/>
    </location>
</feature>
<feature type="compositionally biased region" description="Basic and acidic residues" evidence="1">
    <location>
        <begin position="53"/>
        <end position="79"/>
    </location>
</feature>
<organism evidence="3 4">
    <name type="scientific">Triparma laevis f. longispina</name>
    <dbReference type="NCBI Taxonomy" id="1714387"/>
    <lineage>
        <taxon>Eukaryota</taxon>
        <taxon>Sar</taxon>
        <taxon>Stramenopiles</taxon>
        <taxon>Ochrophyta</taxon>
        <taxon>Bolidophyceae</taxon>
        <taxon>Parmales</taxon>
        <taxon>Triparmaceae</taxon>
        <taxon>Triparma</taxon>
    </lineage>
</organism>
<dbReference type="GO" id="GO:0003743">
    <property type="term" value="F:translation initiation factor activity"/>
    <property type="evidence" value="ECO:0007669"/>
    <property type="project" value="InterPro"/>
</dbReference>
<keyword evidence="4" id="KW-1185">Reference proteome</keyword>
<reference evidence="4" key="1">
    <citation type="journal article" date="2023" name="Commun. Biol.">
        <title>Genome analysis of Parmales, the sister group of diatoms, reveals the evolutionary specialization of diatoms from phago-mixotrophs to photoautotrophs.</title>
        <authorList>
            <person name="Ban H."/>
            <person name="Sato S."/>
            <person name="Yoshikawa S."/>
            <person name="Yamada K."/>
            <person name="Nakamura Y."/>
            <person name="Ichinomiya M."/>
            <person name="Sato N."/>
            <person name="Blanc-Mathieu R."/>
            <person name="Endo H."/>
            <person name="Kuwata A."/>
            <person name="Ogata H."/>
        </authorList>
    </citation>
    <scope>NUCLEOTIDE SEQUENCE [LARGE SCALE GENOMIC DNA]</scope>
    <source>
        <strain evidence="4">NIES 3700</strain>
    </source>
</reference>
<dbReference type="GO" id="GO:0001731">
    <property type="term" value="P:formation of translation preinitiation complex"/>
    <property type="evidence" value="ECO:0007669"/>
    <property type="project" value="TreeGrafter"/>
</dbReference>
<evidence type="ECO:0000256" key="1">
    <source>
        <dbReference type="SAM" id="MobiDB-lite"/>
    </source>
</evidence>
<evidence type="ECO:0000313" key="3">
    <source>
        <dbReference type="EMBL" id="GMH73541.1"/>
    </source>
</evidence>
<dbReference type="Proteomes" id="UP001165122">
    <property type="component" value="Unassembled WGS sequence"/>
</dbReference>
<protein>
    <recommendedName>
        <fullName evidence="2">SUI1 domain-containing protein</fullName>
    </recommendedName>
</protein>
<dbReference type="Gene3D" id="3.30.780.10">
    <property type="entry name" value="SUI1-like domain"/>
    <property type="match status" value="1"/>
</dbReference>
<dbReference type="InterPro" id="IPR036877">
    <property type="entry name" value="SUI1_dom_sf"/>
</dbReference>
<comment type="caution">
    <text evidence="3">The sequence shown here is derived from an EMBL/GenBank/DDBJ whole genome shotgun (WGS) entry which is preliminary data.</text>
</comment>
<feature type="domain" description="SUI1" evidence="2">
    <location>
        <begin position="194"/>
        <end position="266"/>
    </location>
</feature>
<evidence type="ECO:0000313" key="4">
    <source>
        <dbReference type="Proteomes" id="UP001165122"/>
    </source>
</evidence>
<dbReference type="InterPro" id="IPR050318">
    <property type="entry name" value="DENR/SUI1_TIF"/>
</dbReference>
<proteinExistence type="predicted"/>
<dbReference type="Pfam" id="PF21023">
    <property type="entry name" value="DENR_N"/>
    <property type="match status" value="1"/>
</dbReference>
<accession>A0A9W7AM29</accession>
<dbReference type="GO" id="GO:0003729">
    <property type="term" value="F:mRNA binding"/>
    <property type="evidence" value="ECO:0007669"/>
    <property type="project" value="TreeGrafter"/>
</dbReference>